<dbReference type="Ensembl" id="ENSCAFT00040033102.1">
    <property type="protein sequence ID" value="ENSCAFP00040028806.1"/>
    <property type="gene ID" value="ENSCAFG00040017947.1"/>
</dbReference>
<organism evidence="3 4">
    <name type="scientific">Canis lupus familiaris</name>
    <name type="common">Dog</name>
    <name type="synonym">Canis familiaris</name>
    <dbReference type="NCBI Taxonomy" id="9615"/>
    <lineage>
        <taxon>Eukaryota</taxon>
        <taxon>Metazoa</taxon>
        <taxon>Chordata</taxon>
        <taxon>Craniata</taxon>
        <taxon>Vertebrata</taxon>
        <taxon>Euteleostomi</taxon>
        <taxon>Mammalia</taxon>
        <taxon>Eutheria</taxon>
        <taxon>Laurasiatheria</taxon>
        <taxon>Carnivora</taxon>
        <taxon>Caniformia</taxon>
        <taxon>Canidae</taxon>
        <taxon>Canis</taxon>
    </lineage>
</organism>
<dbReference type="PANTHER" id="PTHR16103">
    <property type="entry name" value="TRANSMEMBRANE PROTEIN 140"/>
    <property type="match status" value="1"/>
</dbReference>
<feature type="compositionally biased region" description="Pro residues" evidence="1">
    <location>
        <begin position="127"/>
        <end position="146"/>
    </location>
</feature>
<sequence length="360" mass="37910">MAWGGGGALVRRPEPALLPPGPRSRSRAPGSPRGREGSPPAAAPRPPRGRGAGPGKPVAAGLGGFPRGRGGRRGRRGPSRCSGARGGRPAQRQAQDGPSSAKSRAPGSGEMKVKSAGGGGSGGTRAPAPPPELPRGTGPPPPPGARPRPDRRTRRPDPARPLRSVPRRQRTTGQEKMALPRPRRGNQLLFLGIMLVTVVVISLLFYALLWKAGNLTDLPNLRIGFYNFCLWNEGTGSLQCHQFPELEALGVPRAGLALARLGAYGALVFSLFVPLPLFLAWCNGNDGEWQLAVGFLAMASALLASGLGLFLAYTWKWVRLSLLGPGFLALGAAQALLVLLLMATVVFPRRAEDKSKLDSC</sequence>
<evidence type="ECO:0000313" key="3">
    <source>
        <dbReference type="Ensembl" id="ENSCAFP00040028806.1"/>
    </source>
</evidence>
<protein>
    <recommendedName>
        <fullName evidence="5">Transmembrane protein 140</fullName>
    </recommendedName>
</protein>
<reference evidence="3" key="1">
    <citation type="submission" date="2018-10" db="EMBL/GenBank/DDBJ databases">
        <title>De novo assembly of a Great Dane genome.</title>
        <authorList>
            <person name="Kidd J.M."/>
            <person name="Pendleton A.L."/>
            <person name="Shen F."/>
            <person name="Emery S."/>
        </authorList>
    </citation>
    <scope>NUCLEOTIDE SEQUENCE [LARGE SCALE GENOMIC DNA]</scope>
    <source>
        <strain evidence="3">Great Dane</strain>
    </source>
</reference>
<feature type="transmembrane region" description="Helical" evidence="2">
    <location>
        <begin position="327"/>
        <end position="347"/>
    </location>
</feature>
<evidence type="ECO:0008006" key="5">
    <source>
        <dbReference type="Google" id="ProtNLM"/>
    </source>
</evidence>
<name>A0A8C0T0E4_CANLF</name>
<reference evidence="3" key="2">
    <citation type="submission" date="2025-08" db="UniProtKB">
        <authorList>
            <consortium name="Ensembl"/>
        </authorList>
    </citation>
    <scope>IDENTIFICATION</scope>
</reference>
<evidence type="ECO:0000256" key="2">
    <source>
        <dbReference type="SAM" id="Phobius"/>
    </source>
</evidence>
<keyword evidence="2" id="KW-0812">Transmembrane</keyword>
<dbReference type="Pfam" id="PF14985">
    <property type="entry name" value="TM140"/>
    <property type="match status" value="1"/>
</dbReference>
<evidence type="ECO:0000313" key="4">
    <source>
        <dbReference type="Proteomes" id="UP000694542"/>
    </source>
</evidence>
<dbReference type="PANTHER" id="PTHR16103:SF0">
    <property type="entry name" value="TRANSMEMBRANE PROTEIN 140"/>
    <property type="match status" value="1"/>
</dbReference>
<feature type="compositionally biased region" description="Low complexity" evidence="1">
    <location>
        <begin position="27"/>
        <end position="40"/>
    </location>
</feature>
<feature type="compositionally biased region" description="Basic and acidic residues" evidence="1">
    <location>
        <begin position="147"/>
        <end position="160"/>
    </location>
</feature>
<feature type="transmembrane region" description="Helical" evidence="2">
    <location>
        <begin position="261"/>
        <end position="281"/>
    </location>
</feature>
<feature type="compositionally biased region" description="Low complexity" evidence="1">
    <location>
        <begin position="79"/>
        <end position="90"/>
    </location>
</feature>
<feature type="compositionally biased region" description="Polar residues" evidence="1">
    <location>
        <begin position="92"/>
        <end position="102"/>
    </location>
</feature>
<accession>A0A8C0T0E4</accession>
<keyword evidence="2" id="KW-0472">Membrane</keyword>
<dbReference type="InterPro" id="IPR028038">
    <property type="entry name" value="TM140"/>
</dbReference>
<feature type="transmembrane region" description="Helical" evidence="2">
    <location>
        <begin position="188"/>
        <end position="209"/>
    </location>
</feature>
<dbReference type="AlphaFoldDB" id="A0A8C0T0E4"/>
<dbReference type="Proteomes" id="UP000694542">
    <property type="component" value="Chromosome 16"/>
</dbReference>
<proteinExistence type="predicted"/>
<feature type="compositionally biased region" description="Basic residues" evidence="1">
    <location>
        <begin position="69"/>
        <end position="78"/>
    </location>
</feature>
<evidence type="ECO:0000256" key="1">
    <source>
        <dbReference type="SAM" id="MobiDB-lite"/>
    </source>
</evidence>
<feature type="region of interest" description="Disordered" evidence="1">
    <location>
        <begin position="1"/>
        <end position="180"/>
    </location>
</feature>
<keyword evidence="2" id="KW-1133">Transmembrane helix</keyword>
<feature type="transmembrane region" description="Helical" evidence="2">
    <location>
        <begin position="293"/>
        <end position="315"/>
    </location>
</feature>